<accession>C1EIM6</accession>
<dbReference type="RefSeq" id="XP_002506447.1">
    <property type="nucleotide sequence ID" value="XM_002506401.1"/>
</dbReference>
<dbReference type="InParanoid" id="C1EIM6"/>
<reference evidence="1 2" key="1">
    <citation type="journal article" date="2009" name="Science">
        <title>Green evolution and dynamic adaptations revealed by genomes of the marine picoeukaryotes Micromonas.</title>
        <authorList>
            <person name="Worden A.Z."/>
            <person name="Lee J.H."/>
            <person name="Mock T."/>
            <person name="Rouze P."/>
            <person name="Simmons M.P."/>
            <person name="Aerts A.L."/>
            <person name="Allen A.E."/>
            <person name="Cuvelier M.L."/>
            <person name="Derelle E."/>
            <person name="Everett M.V."/>
            <person name="Foulon E."/>
            <person name="Grimwood J."/>
            <person name="Gundlach H."/>
            <person name="Henrissat B."/>
            <person name="Napoli C."/>
            <person name="McDonald S.M."/>
            <person name="Parker M.S."/>
            <person name="Rombauts S."/>
            <person name="Salamov A."/>
            <person name="Von Dassow P."/>
            <person name="Badger J.H."/>
            <person name="Coutinho P.M."/>
            <person name="Demir E."/>
            <person name="Dubchak I."/>
            <person name="Gentemann C."/>
            <person name="Eikrem W."/>
            <person name="Gready J.E."/>
            <person name="John U."/>
            <person name="Lanier W."/>
            <person name="Lindquist E.A."/>
            <person name="Lucas S."/>
            <person name="Mayer K.F."/>
            <person name="Moreau H."/>
            <person name="Not F."/>
            <person name="Otillar R."/>
            <person name="Panaud O."/>
            <person name="Pangilinan J."/>
            <person name="Paulsen I."/>
            <person name="Piegu B."/>
            <person name="Poliakov A."/>
            <person name="Robbens S."/>
            <person name="Schmutz J."/>
            <person name="Toulza E."/>
            <person name="Wyss T."/>
            <person name="Zelensky A."/>
            <person name="Zhou K."/>
            <person name="Armbrust E.V."/>
            <person name="Bhattacharya D."/>
            <person name="Goodenough U.W."/>
            <person name="Van de Peer Y."/>
            <person name="Grigoriev I.V."/>
        </authorList>
    </citation>
    <scope>NUCLEOTIDE SEQUENCE [LARGE SCALE GENOMIC DNA]</scope>
    <source>
        <strain evidence="2">RCC299 / NOUM17</strain>
    </source>
</reference>
<dbReference type="PANTHER" id="PTHR15599:SF4">
    <property type="entry name" value="ARM REPEAT SUPERFAMILY PROTEIN"/>
    <property type="match status" value="1"/>
</dbReference>
<dbReference type="GeneID" id="8249562"/>
<sequence length="370" mass="40265">MSRTQNQSHATRFYDGQALQERHPDLSEPFHGDVVKDEIAIAFGRRHVHKLVELVSLPKEDLTPEKRATALRYLLGVLTNQESKAEAIGTNVAAPLVVHITDDSDDVRRIACEVMASLATSRDGRTSLIAADAVTATAMKMLKDRNPDVRGAACSFLAAFSSAHDGARHVLEAADGSVFEKIVKLLDYDLTPTSAKTSACETLGGCTLTDEGVHAGLEARLPKALLRVLDREEARMSSELRTQAARALKNLCQVEIGRTQCLVAGAVKAMAPLLRNTDADVRLQASGCLQAIALERDAKMPVCEAARVNLVMLLRDPVVGVVQNAVAAIRASSDLPDARRKFFPMLAPKDKDHVFPNHHTWSRDLRGPLF</sequence>
<dbReference type="Proteomes" id="UP000002009">
    <property type="component" value="Chromosome 15"/>
</dbReference>
<proteinExistence type="predicted"/>
<organism evidence="1 2">
    <name type="scientific">Micromonas commoda (strain RCC299 / NOUM17 / CCMP2709)</name>
    <name type="common">Picoplanktonic green alga</name>
    <dbReference type="NCBI Taxonomy" id="296587"/>
    <lineage>
        <taxon>Eukaryota</taxon>
        <taxon>Viridiplantae</taxon>
        <taxon>Chlorophyta</taxon>
        <taxon>Mamiellophyceae</taxon>
        <taxon>Mamiellales</taxon>
        <taxon>Mamiellaceae</taxon>
        <taxon>Micromonas</taxon>
    </lineage>
</organism>
<dbReference type="OMA" id="ETHNANS"/>
<dbReference type="OrthoDB" id="526070at2759"/>
<dbReference type="InterPro" id="IPR042856">
    <property type="entry name" value="RSP14"/>
</dbReference>
<dbReference type="InterPro" id="IPR011989">
    <property type="entry name" value="ARM-like"/>
</dbReference>
<gene>
    <name evidence="1" type="primary">RSP8</name>
    <name evidence="1" type="ORF">MICPUN_96753</name>
</gene>
<name>C1EIM6_MICCC</name>
<dbReference type="eggNOG" id="ENOG502R8F5">
    <property type="taxonomic scope" value="Eukaryota"/>
</dbReference>
<dbReference type="InterPro" id="IPR016024">
    <property type="entry name" value="ARM-type_fold"/>
</dbReference>
<dbReference type="AlphaFoldDB" id="C1EIM6"/>
<keyword evidence="2" id="KW-1185">Reference proteome</keyword>
<evidence type="ECO:0000313" key="2">
    <source>
        <dbReference type="Proteomes" id="UP000002009"/>
    </source>
</evidence>
<dbReference type="KEGG" id="mis:MICPUN_96753"/>
<dbReference type="SUPFAM" id="SSF48371">
    <property type="entry name" value="ARM repeat"/>
    <property type="match status" value="1"/>
</dbReference>
<evidence type="ECO:0000313" key="1">
    <source>
        <dbReference type="EMBL" id="ACO67705.1"/>
    </source>
</evidence>
<dbReference type="PANTHER" id="PTHR15599">
    <property type="entry name" value="RTDR1"/>
    <property type="match status" value="1"/>
</dbReference>
<dbReference type="InterPro" id="IPR000225">
    <property type="entry name" value="Armadillo"/>
</dbReference>
<dbReference type="Gene3D" id="1.25.10.10">
    <property type="entry name" value="Leucine-rich Repeat Variant"/>
    <property type="match status" value="1"/>
</dbReference>
<dbReference type="STRING" id="296587.C1EIM6"/>
<protein>
    <submittedName>
        <fullName evidence="1">Radial spoke protein 8</fullName>
    </submittedName>
</protein>
<dbReference type="SMART" id="SM00185">
    <property type="entry name" value="ARM"/>
    <property type="match status" value="4"/>
</dbReference>
<dbReference type="EMBL" id="CP001333">
    <property type="protein sequence ID" value="ACO67705.1"/>
    <property type="molecule type" value="Genomic_DNA"/>
</dbReference>